<dbReference type="InterPro" id="IPR013824">
    <property type="entry name" value="Topo_IA_cen_sub1"/>
</dbReference>
<evidence type="ECO:0000256" key="2">
    <source>
        <dbReference type="ARBA" id="ARBA00009446"/>
    </source>
</evidence>
<dbReference type="EC" id="5.6.2.1" evidence="3 7"/>
<dbReference type="SMART" id="SM00437">
    <property type="entry name" value="TOP1Ac"/>
    <property type="match status" value="1"/>
</dbReference>
<dbReference type="GO" id="GO:0006265">
    <property type="term" value="P:DNA topological change"/>
    <property type="evidence" value="ECO:0007669"/>
    <property type="project" value="InterPro"/>
</dbReference>
<evidence type="ECO:0000256" key="3">
    <source>
        <dbReference type="ARBA" id="ARBA00012891"/>
    </source>
</evidence>
<dbReference type="Gene3D" id="2.70.20.10">
    <property type="entry name" value="Topoisomerase I, domain 3"/>
    <property type="match status" value="1"/>
</dbReference>
<dbReference type="InterPro" id="IPR003602">
    <property type="entry name" value="Topo_IA_DNA-bd_dom"/>
</dbReference>
<dbReference type="EMBL" id="OY731398">
    <property type="protein sequence ID" value="CAJ1850543.1"/>
    <property type="molecule type" value="Genomic_DNA"/>
</dbReference>
<evidence type="ECO:0000256" key="5">
    <source>
        <dbReference type="ARBA" id="ARBA00023125"/>
    </source>
</evidence>
<dbReference type="FunFam" id="1.10.290.10:FF:000001">
    <property type="entry name" value="DNA topoisomerase"/>
    <property type="match status" value="1"/>
</dbReference>
<protein>
    <recommendedName>
        <fullName evidence="3 7">DNA topoisomerase</fullName>
        <ecNumber evidence="3 7">5.6.2.1</ecNumber>
    </recommendedName>
</protein>
<dbReference type="PRINTS" id="PR00417">
    <property type="entry name" value="PRTPISMRASEI"/>
</dbReference>
<dbReference type="Gene3D" id="1.10.460.10">
    <property type="entry name" value="Topoisomerase I, domain 2"/>
    <property type="match status" value="1"/>
</dbReference>
<evidence type="ECO:0000256" key="4">
    <source>
        <dbReference type="ARBA" id="ARBA00023029"/>
    </source>
</evidence>
<keyword evidence="6 7" id="KW-0413">Isomerase</keyword>
<dbReference type="GO" id="GO:0005634">
    <property type="term" value="C:nucleus"/>
    <property type="evidence" value="ECO:0007669"/>
    <property type="project" value="TreeGrafter"/>
</dbReference>
<dbReference type="PANTHER" id="PTHR11390:SF20">
    <property type="entry name" value="DNA TOPOISOMERASE 3-BETA-1"/>
    <property type="match status" value="1"/>
</dbReference>
<dbReference type="InterPro" id="IPR003601">
    <property type="entry name" value="Topo_IA_2"/>
</dbReference>
<dbReference type="Proteomes" id="UP001189624">
    <property type="component" value="Chromosome 1"/>
</dbReference>
<dbReference type="InterPro" id="IPR056452">
    <property type="entry name" value="Zn_ribbon_TOP3B"/>
</dbReference>
<dbReference type="SUPFAM" id="SSF56712">
    <property type="entry name" value="Prokaryotic type I DNA topoisomerase"/>
    <property type="match status" value="2"/>
</dbReference>
<name>A0AA86RRZ8_9FABA</name>
<evidence type="ECO:0000259" key="8">
    <source>
        <dbReference type="PROSITE" id="PS52039"/>
    </source>
</evidence>
<dbReference type="InterPro" id="IPR000380">
    <property type="entry name" value="Topo_IA"/>
</dbReference>
<dbReference type="GO" id="GO:0006281">
    <property type="term" value="P:DNA repair"/>
    <property type="evidence" value="ECO:0007669"/>
    <property type="project" value="TreeGrafter"/>
</dbReference>
<accession>A0AA86RRZ8</accession>
<dbReference type="PANTHER" id="PTHR11390">
    <property type="entry name" value="PROKARYOTIC DNA TOPOISOMERASE"/>
    <property type="match status" value="1"/>
</dbReference>
<dbReference type="InterPro" id="IPR013497">
    <property type="entry name" value="Topo_IA_cen"/>
</dbReference>
<dbReference type="GO" id="GO:0006310">
    <property type="term" value="P:DNA recombination"/>
    <property type="evidence" value="ECO:0007669"/>
    <property type="project" value="TreeGrafter"/>
</dbReference>
<reference evidence="9" key="1">
    <citation type="submission" date="2023-10" db="EMBL/GenBank/DDBJ databases">
        <authorList>
            <person name="Domelevo Entfellner J.-B."/>
        </authorList>
    </citation>
    <scope>NUCLEOTIDE SEQUENCE</scope>
</reference>
<dbReference type="InterPro" id="IPR013826">
    <property type="entry name" value="Topo_IA_cen_sub3"/>
</dbReference>
<dbReference type="InterPro" id="IPR023405">
    <property type="entry name" value="Topo_IA_core_domain"/>
</dbReference>
<dbReference type="Gramene" id="rna-AYBTSS11_LOCUS1898">
    <property type="protein sequence ID" value="CAJ1850543.1"/>
    <property type="gene ID" value="gene-AYBTSS11_LOCUS1898"/>
</dbReference>
<dbReference type="PROSITE" id="PS52039">
    <property type="entry name" value="TOPO_IA_2"/>
    <property type="match status" value="1"/>
</dbReference>
<feature type="domain" description="Topo IA-type catalytic" evidence="8">
    <location>
        <begin position="133"/>
        <end position="679"/>
    </location>
</feature>
<dbReference type="Pfam" id="PF23546">
    <property type="entry name" value="Zn_ribbon_TOP3B"/>
    <property type="match status" value="1"/>
</dbReference>
<dbReference type="Gene3D" id="3.40.50.140">
    <property type="match status" value="1"/>
</dbReference>
<dbReference type="CDD" id="cd00186">
    <property type="entry name" value="TOP1Ac"/>
    <property type="match status" value="1"/>
</dbReference>
<gene>
    <name evidence="9" type="ORF">AYBTSS11_LOCUS1898</name>
</gene>
<dbReference type="PROSITE" id="PS00396">
    <property type="entry name" value="TOPO_IA_1"/>
    <property type="match status" value="1"/>
</dbReference>
<keyword evidence="10" id="KW-1185">Reference proteome</keyword>
<evidence type="ECO:0000313" key="9">
    <source>
        <dbReference type="EMBL" id="CAJ1850543.1"/>
    </source>
</evidence>
<dbReference type="AlphaFoldDB" id="A0AA86RRZ8"/>
<dbReference type="Pfam" id="PF01131">
    <property type="entry name" value="Topoisom_bac"/>
    <property type="match status" value="1"/>
</dbReference>
<dbReference type="SMART" id="SM00436">
    <property type="entry name" value="TOP1Bc"/>
    <property type="match status" value="1"/>
</dbReference>
<evidence type="ECO:0000256" key="6">
    <source>
        <dbReference type="ARBA" id="ARBA00023235"/>
    </source>
</evidence>
<comment type="similarity">
    <text evidence="2 7">Belongs to the type IA topoisomerase family.</text>
</comment>
<dbReference type="GO" id="GO:0003677">
    <property type="term" value="F:DNA binding"/>
    <property type="evidence" value="ECO:0007669"/>
    <property type="project" value="UniProtKB-KW"/>
</dbReference>
<proteinExistence type="inferred from homology"/>
<dbReference type="InterPro" id="IPR023406">
    <property type="entry name" value="Topo_IA_AS"/>
</dbReference>
<comment type="catalytic activity">
    <reaction evidence="1 7">
        <text>ATP-independent breakage of single-stranded DNA, followed by passage and rejoining.</text>
        <dbReference type="EC" id="5.6.2.1"/>
    </reaction>
</comment>
<dbReference type="InterPro" id="IPR013825">
    <property type="entry name" value="Topo_IA_cen_sub2"/>
</dbReference>
<dbReference type="Gene3D" id="1.10.290.10">
    <property type="entry name" value="Topoisomerase I, domain 4"/>
    <property type="match status" value="1"/>
</dbReference>
<sequence length="865" mass="97241">MAPPLAKVLMVAEKPSIALSIASVLSRSQVLISHPLQIHGEWHAKQEILYYDAVAQLPYDQRKEKIVHHVDFPAKYQDWSATDPLDLFQAQVIKNESNPKCTGFKTNDTYRARFSSVTEKDVVNALDNLVRPNKDEALAVDARQEIDLKVGVAFTRFQTSYFQGKYGNLDSRLLIMMMIVMEPNEKDYHRGSELAHEDKKFVYNSRQVAKDHEKRGVRTTRERKPNPKLLDYEKCQPVETTESHKSANIFKSTMLKSLDLFLQVKKKRLIKFFILLANTADLKISLDLRLFLIVLIAANVSYGPCQTPTLGFCVQRYLQINTFKPEKFWSLHPYIIQNGYEIQLEWQRGKLFDINVAMMFQKLVSEDGLLEVTEISEKQETKSRPVGLNTVNLLKVASSALGFGPQMAMQLAERLYTQGFISYPRTESTAYPPSFDFRGVLSAQANNPTWGNYVQGLLTTGYQKPRLGTDAGDHPPITPMISAAEDMLGNDAWKLYQYICQHFIGTVSPDCKYIRRKVEFSIGGESFHCIGQQVVTKGFTAIMPWLALNDKNIPSFIKGQKIEVSKLEFYEGSTSAPDYLTESELISLMEKNGIGTDASIPVHINNICERNYVQVQAGRKLVPTTLGITLVRGYQTIDPDLCLPDIRSFIEQQITLIAKGQVDHRHVVQHVIQQFKQKFSYFVKKIEDMDALFEAQFSTLTDSGRILSKCGKCLRYMKYISTQPSRLYCGTCEEVYYLPQKGAIKLYKELSCPLDNFELLICSMPGPDGKSFPLCPYCYSNPPFEGIEALINTAKTGTAGKIGKGAGMPCSLCPHPSCPNSLVSQGAGSAQLSTAKLILKTHHTTPTLLSTALLLSPLLSLQLQA</sequence>
<evidence type="ECO:0000313" key="10">
    <source>
        <dbReference type="Proteomes" id="UP001189624"/>
    </source>
</evidence>
<dbReference type="GO" id="GO:0003917">
    <property type="term" value="F:DNA topoisomerase type I (single strand cut, ATP-independent) activity"/>
    <property type="evidence" value="ECO:0007669"/>
    <property type="project" value="UniProtKB-EC"/>
</dbReference>
<comment type="function">
    <text evidence="7">Introduces a single-strand break via transesterification at a target site in duplex DNA. Releases the supercoiling and torsional tension of DNA introduced during the DNA replication and transcription by transiently cleaving and rejoining one strand of the DNA duplex. The scissile phosphodiester is attacked by the catalytic tyrosine of the enzyme, resulting in the formation of a DNA-(5'-phosphotyrosyl)-enzyme intermediate and the expulsion of a 3'-OH DNA strand.</text>
</comment>
<evidence type="ECO:0000256" key="1">
    <source>
        <dbReference type="ARBA" id="ARBA00000213"/>
    </source>
</evidence>
<keyword evidence="5 7" id="KW-0238">DNA-binding</keyword>
<organism evidence="9 10">
    <name type="scientific">Sphenostylis stenocarpa</name>
    <dbReference type="NCBI Taxonomy" id="92480"/>
    <lineage>
        <taxon>Eukaryota</taxon>
        <taxon>Viridiplantae</taxon>
        <taxon>Streptophyta</taxon>
        <taxon>Embryophyta</taxon>
        <taxon>Tracheophyta</taxon>
        <taxon>Spermatophyta</taxon>
        <taxon>Magnoliopsida</taxon>
        <taxon>eudicotyledons</taxon>
        <taxon>Gunneridae</taxon>
        <taxon>Pentapetalae</taxon>
        <taxon>rosids</taxon>
        <taxon>fabids</taxon>
        <taxon>Fabales</taxon>
        <taxon>Fabaceae</taxon>
        <taxon>Papilionoideae</taxon>
        <taxon>50 kb inversion clade</taxon>
        <taxon>NPAAA clade</taxon>
        <taxon>indigoferoid/millettioid clade</taxon>
        <taxon>Phaseoleae</taxon>
        <taxon>Sphenostylis</taxon>
    </lineage>
</organism>
<keyword evidence="4 7" id="KW-0799">Topoisomerase</keyword>
<evidence type="ECO:0000256" key="7">
    <source>
        <dbReference type="RuleBase" id="RU362092"/>
    </source>
</evidence>